<dbReference type="Pfam" id="PF10551">
    <property type="entry name" value="MULE"/>
    <property type="match status" value="1"/>
</dbReference>
<evidence type="ECO:0008006" key="9">
    <source>
        <dbReference type="Google" id="ProtNLM"/>
    </source>
</evidence>
<sequence>MATNLDSENSSCKTQHSDISFSISNKGKQLLIYENYVFKCNKATANKKYWLCGEQECSVYIHTTVANEMICIKGDHNHPSNPDQLEAKLVRDKMKERIISETTSITKIYDEEVTKANLSKGAAVVLPTVVEYRSNMSKARRKNTPVIPLSEMFDIPELYQQTPSAKRFLLIDVCLKRSKNRVLVFASDQQLELLFESDTIFMDGTFNISPAQFKQVYLIHAHKFGQGLPVAFCLLPNKRGKTYTELFERLKDQATAMDKQFNPQRIVTDFEPSLLSVVEQEFPAATHSGCMFHFNQAIHRKIKDLGLATKYLHDEIIRDQCRQLMALSLMPMDQVESQFQRLQTIISTSLGDLLSYFKHQWMYGVVPLQMWNFHDVIHRTNNTSEAYNLRFATRLSKKHPNIWSFIQLIQSEHVRFEHILVQLNAGASAPKQSTKTTAFQMRFDTLHSRFLKKEINANELLPGLS</sequence>
<organism evidence="6 8">
    <name type="scientific">Rotaria magnacalcarata</name>
    <dbReference type="NCBI Taxonomy" id="392030"/>
    <lineage>
        <taxon>Eukaryota</taxon>
        <taxon>Metazoa</taxon>
        <taxon>Spiralia</taxon>
        <taxon>Gnathifera</taxon>
        <taxon>Rotifera</taxon>
        <taxon>Eurotatoria</taxon>
        <taxon>Bdelloidea</taxon>
        <taxon>Philodinida</taxon>
        <taxon>Philodinidae</taxon>
        <taxon>Rotaria</taxon>
    </lineage>
</organism>
<dbReference type="AlphaFoldDB" id="A0A815F7T8"/>
<feature type="non-terminal residue" evidence="6">
    <location>
        <position position="1"/>
    </location>
</feature>
<evidence type="ECO:0000313" key="6">
    <source>
        <dbReference type="EMBL" id="CAF1321541.1"/>
    </source>
</evidence>
<keyword evidence="1" id="KW-0479">Metal-binding</keyword>
<dbReference type="Proteomes" id="UP000681967">
    <property type="component" value="Unassembled WGS sequence"/>
</dbReference>
<dbReference type="Gene3D" id="2.20.25.240">
    <property type="match status" value="1"/>
</dbReference>
<comment type="caution">
    <text evidence="6">The sequence shown here is derived from an EMBL/GenBank/DDBJ whole genome shotgun (WGS) entry which is preliminary data.</text>
</comment>
<name>A0A815F7T8_9BILA</name>
<feature type="domain" description="FLYWCH-type" evidence="4">
    <location>
        <begin position="21"/>
        <end position="78"/>
    </location>
</feature>
<proteinExistence type="predicted"/>
<evidence type="ECO:0000256" key="2">
    <source>
        <dbReference type="ARBA" id="ARBA00022771"/>
    </source>
</evidence>
<dbReference type="PANTHER" id="PTHR47160:SF10">
    <property type="entry name" value="MULE TRANSPOSASE DOMAIN-CONTAINING PROTEIN"/>
    <property type="match status" value="1"/>
</dbReference>
<evidence type="ECO:0000256" key="1">
    <source>
        <dbReference type="ARBA" id="ARBA00022723"/>
    </source>
</evidence>
<evidence type="ECO:0000259" key="5">
    <source>
        <dbReference type="Pfam" id="PF10551"/>
    </source>
</evidence>
<evidence type="ECO:0000313" key="8">
    <source>
        <dbReference type="Proteomes" id="UP000663855"/>
    </source>
</evidence>
<keyword evidence="3" id="KW-0862">Zinc</keyword>
<evidence type="ECO:0000313" key="7">
    <source>
        <dbReference type="EMBL" id="CAF4843507.1"/>
    </source>
</evidence>
<feature type="domain" description="MULE transposase" evidence="5">
    <location>
        <begin position="200"/>
        <end position="296"/>
    </location>
</feature>
<dbReference type="EMBL" id="CAJOBH010150404">
    <property type="protein sequence ID" value="CAF4843507.1"/>
    <property type="molecule type" value="Genomic_DNA"/>
</dbReference>
<evidence type="ECO:0000256" key="3">
    <source>
        <dbReference type="ARBA" id="ARBA00022833"/>
    </source>
</evidence>
<dbReference type="Pfam" id="PF04500">
    <property type="entry name" value="FLYWCH"/>
    <property type="match status" value="1"/>
</dbReference>
<reference evidence="6" key="1">
    <citation type="submission" date="2021-02" db="EMBL/GenBank/DDBJ databases">
        <authorList>
            <person name="Nowell W R."/>
        </authorList>
    </citation>
    <scope>NUCLEOTIDE SEQUENCE</scope>
</reference>
<accession>A0A815F7T8</accession>
<evidence type="ECO:0000259" key="4">
    <source>
        <dbReference type="Pfam" id="PF04500"/>
    </source>
</evidence>
<gene>
    <name evidence="7" type="ORF">BYL167_LOCUS49903</name>
    <name evidence="6" type="ORF">CJN711_LOCUS17959</name>
</gene>
<dbReference type="Proteomes" id="UP000663855">
    <property type="component" value="Unassembled WGS sequence"/>
</dbReference>
<protein>
    <recommendedName>
        <fullName evidence="9">MULE transposase domain-containing protein</fullName>
    </recommendedName>
</protein>
<dbReference type="PANTHER" id="PTHR47160">
    <property type="entry name" value="PUTATIVE-RELATED"/>
    <property type="match status" value="1"/>
</dbReference>
<dbReference type="EMBL" id="CAJNOV010008391">
    <property type="protein sequence ID" value="CAF1321541.1"/>
    <property type="molecule type" value="Genomic_DNA"/>
</dbReference>
<keyword evidence="2" id="KW-0863">Zinc-finger</keyword>
<dbReference type="GO" id="GO:0008270">
    <property type="term" value="F:zinc ion binding"/>
    <property type="evidence" value="ECO:0007669"/>
    <property type="project" value="UniProtKB-KW"/>
</dbReference>
<dbReference type="InterPro" id="IPR007588">
    <property type="entry name" value="Znf_FLYWCH"/>
</dbReference>
<dbReference type="InterPro" id="IPR018289">
    <property type="entry name" value="MULE_transposase_dom"/>
</dbReference>